<dbReference type="EMBL" id="JAACXV010000116">
    <property type="protein sequence ID" value="KAF7283351.1"/>
    <property type="molecule type" value="Genomic_DNA"/>
</dbReference>
<evidence type="ECO:0000313" key="3">
    <source>
        <dbReference type="Proteomes" id="UP000625711"/>
    </source>
</evidence>
<dbReference type="OrthoDB" id="6747947at2759"/>
<dbReference type="PANTHER" id="PTHR11008">
    <property type="entry name" value="PROTEIN TAKEOUT-LIKE PROTEIN"/>
    <property type="match status" value="1"/>
</dbReference>
<evidence type="ECO:0000256" key="1">
    <source>
        <dbReference type="SAM" id="SignalP"/>
    </source>
</evidence>
<proteinExistence type="predicted"/>
<accession>A0A834MI98</accession>
<organism evidence="2 3">
    <name type="scientific">Rhynchophorus ferrugineus</name>
    <name type="common">Red palm weevil</name>
    <name type="synonym">Curculio ferrugineus</name>
    <dbReference type="NCBI Taxonomy" id="354439"/>
    <lineage>
        <taxon>Eukaryota</taxon>
        <taxon>Metazoa</taxon>
        <taxon>Ecdysozoa</taxon>
        <taxon>Arthropoda</taxon>
        <taxon>Hexapoda</taxon>
        <taxon>Insecta</taxon>
        <taxon>Pterygota</taxon>
        <taxon>Neoptera</taxon>
        <taxon>Endopterygota</taxon>
        <taxon>Coleoptera</taxon>
        <taxon>Polyphaga</taxon>
        <taxon>Cucujiformia</taxon>
        <taxon>Curculionidae</taxon>
        <taxon>Dryophthorinae</taxon>
        <taxon>Rhynchophorus</taxon>
    </lineage>
</organism>
<gene>
    <name evidence="2" type="ORF">GWI33_000862</name>
</gene>
<dbReference type="GO" id="GO:0005615">
    <property type="term" value="C:extracellular space"/>
    <property type="evidence" value="ECO:0007669"/>
    <property type="project" value="TreeGrafter"/>
</dbReference>
<dbReference type="InterPro" id="IPR010562">
    <property type="entry name" value="Haemolymph_juvenile_hormone-bd"/>
</dbReference>
<dbReference type="Proteomes" id="UP000625711">
    <property type="component" value="Unassembled WGS sequence"/>
</dbReference>
<dbReference type="AlphaFoldDB" id="A0A834MI98"/>
<protein>
    <submittedName>
        <fullName evidence="2">Uncharacterized protein</fullName>
    </submittedName>
</protein>
<dbReference type="Pfam" id="PF06585">
    <property type="entry name" value="JHBP"/>
    <property type="match status" value="1"/>
</dbReference>
<dbReference type="PANTHER" id="PTHR11008:SF29">
    <property type="entry name" value="IP17226P"/>
    <property type="match status" value="1"/>
</dbReference>
<keyword evidence="1" id="KW-0732">Signal</keyword>
<name>A0A834MI98_RHYFE</name>
<dbReference type="Gene3D" id="3.15.10.30">
    <property type="entry name" value="Haemolymph juvenile hormone binding protein"/>
    <property type="match status" value="1"/>
</dbReference>
<reference evidence="2" key="1">
    <citation type="submission" date="2020-08" db="EMBL/GenBank/DDBJ databases">
        <title>Genome sequencing and assembly of the red palm weevil Rhynchophorus ferrugineus.</title>
        <authorList>
            <person name="Dias G.B."/>
            <person name="Bergman C.M."/>
            <person name="Manee M."/>
        </authorList>
    </citation>
    <scope>NUCLEOTIDE SEQUENCE</scope>
    <source>
        <strain evidence="2">AA-2017</strain>
        <tissue evidence="2">Whole larva</tissue>
    </source>
</reference>
<comment type="caution">
    <text evidence="2">The sequence shown here is derived from an EMBL/GenBank/DDBJ whole genome shotgun (WGS) entry which is preliminary data.</text>
</comment>
<feature type="chain" id="PRO_5032857990" evidence="1">
    <location>
        <begin position="21"/>
        <end position="241"/>
    </location>
</feature>
<dbReference type="InterPro" id="IPR038606">
    <property type="entry name" value="To_sf"/>
</dbReference>
<dbReference type="SMART" id="SM00700">
    <property type="entry name" value="JHBP"/>
    <property type="match status" value="1"/>
</dbReference>
<evidence type="ECO:0000313" key="2">
    <source>
        <dbReference type="EMBL" id="KAF7283351.1"/>
    </source>
</evidence>
<keyword evidence="3" id="KW-1185">Reference proteome</keyword>
<sequence>MTSILKYLLIASITVSAVYSLPQVKGDNQKLQGIIDALINNTLNSIIDGLDDPITVSDINLNMTDDNLNGYLDISSLVLEGITGLVATSINTNIFTLSTNITLNIPEIQLNINYDTDLLLLNLVPLYGAGLVSAKLDNINVDIEGHVDISDGISFSNTTIVLGLDSGVFELTGLLHNAEFSEIVTDALNDNLVPFINTYQTQISNIISPIAESFINSILNANKTEIKELIREYENIQTKLN</sequence>
<feature type="signal peptide" evidence="1">
    <location>
        <begin position="1"/>
        <end position="20"/>
    </location>
</feature>